<dbReference type="Gene3D" id="3.30.30.30">
    <property type="match status" value="1"/>
</dbReference>
<dbReference type="InterPro" id="IPR013126">
    <property type="entry name" value="Hsp_70_fam"/>
</dbReference>
<dbReference type="FunFam" id="2.60.34.10:FF:000019">
    <property type="entry name" value="Heat shock 70 kDa protein 8"/>
    <property type="match status" value="1"/>
</dbReference>
<keyword evidence="6" id="KW-1185">Reference proteome</keyword>
<dbReference type="PANTHER" id="PTHR19375">
    <property type="entry name" value="HEAT SHOCK PROTEIN 70KDA"/>
    <property type="match status" value="1"/>
</dbReference>
<dbReference type="InterPro" id="IPR018181">
    <property type="entry name" value="Heat_shock_70_CS"/>
</dbReference>
<evidence type="ECO:0008006" key="7">
    <source>
        <dbReference type="Google" id="ProtNLM"/>
    </source>
</evidence>
<evidence type="ECO:0000256" key="1">
    <source>
        <dbReference type="ARBA" id="ARBA00022741"/>
    </source>
</evidence>
<feature type="region of interest" description="Disordered" evidence="4">
    <location>
        <begin position="38"/>
        <end position="66"/>
    </location>
</feature>
<evidence type="ECO:0000256" key="4">
    <source>
        <dbReference type="SAM" id="MobiDB-lite"/>
    </source>
</evidence>
<dbReference type="GO" id="GO:0140662">
    <property type="term" value="F:ATP-dependent protein folding chaperone"/>
    <property type="evidence" value="ECO:0007669"/>
    <property type="project" value="InterPro"/>
</dbReference>
<evidence type="ECO:0000256" key="3">
    <source>
        <dbReference type="RuleBase" id="RU003322"/>
    </source>
</evidence>
<dbReference type="Gene3D" id="3.90.640.10">
    <property type="entry name" value="Actin, Chain A, domain 4"/>
    <property type="match status" value="1"/>
</dbReference>
<dbReference type="AlphaFoldDB" id="A0A8J5CTG8"/>
<accession>A0A8J5CTG8</accession>
<dbReference type="EMBL" id="JACMSC010000022">
    <property type="protein sequence ID" value="KAG6468979.1"/>
    <property type="molecule type" value="Genomic_DNA"/>
</dbReference>
<keyword evidence="1 3" id="KW-0547">Nucleotide-binding</keyword>
<dbReference type="Pfam" id="PF00012">
    <property type="entry name" value="HSP70"/>
    <property type="match status" value="1"/>
</dbReference>
<comment type="similarity">
    <text evidence="3">Belongs to the heat shock protein 70 family.</text>
</comment>
<evidence type="ECO:0000256" key="2">
    <source>
        <dbReference type="ARBA" id="ARBA00022840"/>
    </source>
</evidence>
<keyword evidence="2 3" id="KW-0067">ATP-binding</keyword>
<dbReference type="Gene3D" id="3.30.420.40">
    <property type="match status" value="2"/>
</dbReference>
<gene>
    <name evidence="5" type="ORF">ZIOFF_073674</name>
</gene>
<protein>
    <recommendedName>
        <fullName evidence="7">Heat shock 70 kDa protein 8</fullName>
    </recommendedName>
</protein>
<name>A0A8J5CTG8_ZINOF</name>
<evidence type="ECO:0000313" key="5">
    <source>
        <dbReference type="EMBL" id="KAG6468979.1"/>
    </source>
</evidence>
<reference evidence="5 6" key="1">
    <citation type="submission" date="2020-08" db="EMBL/GenBank/DDBJ databases">
        <title>Plant Genome Project.</title>
        <authorList>
            <person name="Zhang R.-G."/>
        </authorList>
    </citation>
    <scope>NUCLEOTIDE SEQUENCE [LARGE SCALE GENOMIC DNA]</scope>
    <source>
        <tissue evidence="5">Rhizome</tissue>
    </source>
</reference>
<dbReference type="Gene3D" id="2.60.34.10">
    <property type="entry name" value="Substrate Binding Domain Of DNAk, Chain A, domain 1"/>
    <property type="match status" value="1"/>
</dbReference>
<dbReference type="SUPFAM" id="SSF100920">
    <property type="entry name" value="Heat shock protein 70kD (HSP70), peptide-binding domain"/>
    <property type="match status" value="1"/>
</dbReference>
<dbReference type="PROSITE" id="PS00297">
    <property type="entry name" value="HSP70_1"/>
    <property type="match status" value="1"/>
</dbReference>
<comment type="caution">
    <text evidence="5">The sequence shown here is derived from an EMBL/GenBank/DDBJ whole genome shotgun (WGS) entry which is preliminary data.</text>
</comment>
<sequence>MEAEEHCCRRREGSTAPATVIPAALFQQGEALRAEFSPVKQGPHHQLGNPVNTVRGGAEGEGQQGGATLRWPVNVAGDGNGRLQAGFKVFWPELRFRRPEKLEMTPVKSQMELECSQVAPPLAFSLSPEAPRLAPPLLPFSFSPPPACLPSGSASLIQHNQSLLRTLLVGDQIVIDPRRMDEQLYMVASDSENTCEDKGQSTFHDVAVGIDLGTSKCSVAVWSGAGVELLKNTQNQKTMRSYVMFGDDVPVGGASEVRAYAEDQILSGSAIFNVKRLIGRSDKDPIIHGSKILPFLVQTLDIGVQPLIAALANNVWRSITPEEVLAIVLAELKTMAEIKLKRPIRNVVLTVPAAFSRFQQTRVERACAMAGLHVLRLMPEPTAVALLYAQHQQQSLHENMGSGCEKVALIFNIGAGYCDVAVTATAGGVSQIKALLGCTLGGEDILQNVVYHLLPNFDTLYPNHDTNKIRSLALLRIAAQEAIHKLSSQSSVQINLKLPDGTQIDKILNQSEFEDVNRNVFEKCEKLVRQCLFDHKVSVEDIDYVILVGGCSRIPKIKNLVLGICRKEKEFNGVDAFEAAVTGAAIEGAIASGVTDPSGNLDLLTIQATTQSLGIRVEGGGFASVIPRNTAIPARKDMLFTTARDGQTEALIVVYEGDAKCAEENHLMGYFKVSGIPSAPKGTVEISISMDIDAGNVLRVFGGAIVPGANHSVTPFMEVIMPMLDDGHDWCAQALVKANGSLDVATMPKKSQP</sequence>
<dbReference type="GO" id="GO:0005524">
    <property type="term" value="F:ATP binding"/>
    <property type="evidence" value="ECO:0007669"/>
    <property type="project" value="UniProtKB-KW"/>
</dbReference>
<organism evidence="5 6">
    <name type="scientific">Zingiber officinale</name>
    <name type="common">Ginger</name>
    <name type="synonym">Amomum zingiber</name>
    <dbReference type="NCBI Taxonomy" id="94328"/>
    <lineage>
        <taxon>Eukaryota</taxon>
        <taxon>Viridiplantae</taxon>
        <taxon>Streptophyta</taxon>
        <taxon>Embryophyta</taxon>
        <taxon>Tracheophyta</taxon>
        <taxon>Spermatophyta</taxon>
        <taxon>Magnoliopsida</taxon>
        <taxon>Liliopsida</taxon>
        <taxon>Zingiberales</taxon>
        <taxon>Zingiberaceae</taxon>
        <taxon>Zingiber</taxon>
    </lineage>
</organism>
<dbReference type="InterPro" id="IPR029047">
    <property type="entry name" value="HSP70_peptide-bd_sf"/>
</dbReference>
<proteinExistence type="inferred from homology"/>
<dbReference type="SUPFAM" id="SSF53067">
    <property type="entry name" value="Actin-like ATPase domain"/>
    <property type="match status" value="2"/>
</dbReference>
<dbReference type="PRINTS" id="PR00301">
    <property type="entry name" value="HEATSHOCK70"/>
</dbReference>
<dbReference type="InterPro" id="IPR043129">
    <property type="entry name" value="ATPase_NBD"/>
</dbReference>
<dbReference type="Proteomes" id="UP000734854">
    <property type="component" value="Unassembled WGS sequence"/>
</dbReference>
<dbReference type="FunFam" id="3.90.640.10:FF:000042">
    <property type="entry name" value="Heat shock 70 kDa protein 8"/>
    <property type="match status" value="1"/>
</dbReference>
<evidence type="ECO:0000313" key="6">
    <source>
        <dbReference type="Proteomes" id="UP000734854"/>
    </source>
</evidence>